<dbReference type="EMBL" id="CAXAMM010038025">
    <property type="protein sequence ID" value="CAK9078081.1"/>
    <property type="molecule type" value="Genomic_DNA"/>
</dbReference>
<evidence type="ECO:0000259" key="2">
    <source>
        <dbReference type="PROSITE" id="PS50004"/>
    </source>
</evidence>
<feature type="non-terminal residue" evidence="3">
    <location>
        <position position="1"/>
    </location>
</feature>
<sequence length="516" mass="57337">EEEESQLHEDSEGPNPEELLADAQRRGAFGVLLVRVLAAHNLINADWWSLSDPYTKVTVDGDTRVTAVVDDCLDPRWDEELWSFDVAAESSLVRLEVWDKDAMQDDPLGHVAIPVAMAPGEELKRLRFALDRVAHGELEVEMRFLRCLNGQKRIMPLHQERSNEHSPGLEEFQTGESTWDYDAAQIQRAAENPFHNYVDGYNPDIVDPFDPKEVSAEWFASLPSGGSEQAFQTLPEPQNGPYGHAQKTGIWYHNDGGQFIDAYDYPEKYAEQAALQKATGGDVLHLLKGAAKKQANWFDASVSQYDAYGRPKAPYPGNPVVLQYAGYQQQAVNSTLSCSSGGCKASAQLSFSKESDLQNCKLSVLVKPTDFGEDKVVEFIKLNDQVISINCQPPKVDCSEASNKLSDLFSCVEDMDVQLMFKRNNSLELIAKISDAVNKSDCAYKGKMLYAVPQVTCMVGNLTERVKSANSTGYERPSAQPMDLPMMEETEAKRGLRSRVKRGAQSSSRSLGHELP</sequence>
<dbReference type="Pfam" id="PF00168">
    <property type="entry name" value="C2"/>
    <property type="match status" value="1"/>
</dbReference>
<comment type="caution">
    <text evidence="3">The sequence shown here is derived from an EMBL/GenBank/DDBJ whole genome shotgun (WGS) entry which is preliminary data.</text>
</comment>
<name>A0ABP0PRB2_9DINO</name>
<reference evidence="3 4" key="1">
    <citation type="submission" date="2024-02" db="EMBL/GenBank/DDBJ databases">
        <authorList>
            <person name="Chen Y."/>
            <person name="Shah S."/>
            <person name="Dougan E. K."/>
            <person name="Thang M."/>
            <person name="Chan C."/>
        </authorList>
    </citation>
    <scope>NUCLEOTIDE SEQUENCE [LARGE SCALE GENOMIC DNA]</scope>
</reference>
<feature type="domain" description="C2" evidence="2">
    <location>
        <begin position="13"/>
        <end position="128"/>
    </location>
</feature>
<gene>
    <name evidence="3" type="ORF">SCF082_LOCUS37397</name>
</gene>
<proteinExistence type="predicted"/>
<dbReference type="PROSITE" id="PS50004">
    <property type="entry name" value="C2"/>
    <property type="match status" value="1"/>
</dbReference>
<dbReference type="Proteomes" id="UP001642464">
    <property type="component" value="Unassembled WGS sequence"/>
</dbReference>
<keyword evidence="4" id="KW-1185">Reference proteome</keyword>
<evidence type="ECO:0000313" key="4">
    <source>
        <dbReference type="Proteomes" id="UP001642464"/>
    </source>
</evidence>
<dbReference type="InterPro" id="IPR051634">
    <property type="entry name" value="Extended_Synaptotagmin"/>
</dbReference>
<organism evidence="3 4">
    <name type="scientific">Durusdinium trenchii</name>
    <dbReference type="NCBI Taxonomy" id="1381693"/>
    <lineage>
        <taxon>Eukaryota</taxon>
        <taxon>Sar</taxon>
        <taxon>Alveolata</taxon>
        <taxon>Dinophyceae</taxon>
        <taxon>Suessiales</taxon>
        <taxon>Symbiodiniaceae</taxon>
        <taxon>Durusdinium</taxon>
    </lineage>
</organism>
<dbReference type="InterPro" id="IPR000008">
    <property type="entry name" value="C2_dom"/>
</dbReference>
<feature type="region of interest" description="Disordered" evidence="1">
    <location>
        <begin position="468"/>
        <end position="516"/>
    </location>
</feature>
<dbReference type="PANTHER" id="PTHR45761:SF1">
    <property type="entry name" value="EXTENDED SYNAPTOTAGMIN-LIKE PROTEIN 2, ISOFORM C"/>
    <property type="match status" value="1"/>
</dbReference>
<dbReference type="SMART" id="SM00239">
    <property type="entry name" value="C2"/>
    <property type="match status" value="1"/>
</dbReference>
<dbReference type="CDD" id="cd00030">
    <property type="entry name" value="C2"/>
    <property type="match status" value="1"/>
</dbReference>
<evidence type="ECO:0000256" key="1">
    <source>
        <dbReference type="SAM" id="MobiDB-lite"/>
    </source>
</evidence>
<evidence type="ECO:0000313" key="3">
    <source>
        <dbReference type="EMBL" id="CAK9078081.1"/>
    </source>
</evidence>
<dbReference type="InterPro" id="IPR035892">
    <property type="entry name" value="C2_domain_sf"/>
</dbReference>
<dbReference type="Gene3D" id="2.60.40.150">
    <property type="entry name" value="C2 domain"/>
    <property type="match status" value="1"/>
</dbReference>
<dbReference type="SUPFAM" id="SSF49562">
    <property type="entry name" value="C2 domain (Calcium/lipid-binding domain, CaLB)"/>
    <property type="match status" value="1"/>
</dbReference>
<protein>
    <submittedName>
        <fullName evidence="3">N-terminally processed]</fullName>
    </submittedName>
</protein>
<accession>A0ABP0PRB2</accession>
<dbReference type="PANTHER" id="PTHR45761">
    <property type="entry name" value="EXTENDED SYNAPTOTAGMIN-LIKE PROTEIN 2, ISOFORM C"/>
    <property type="match status" value="1"/>
</dbReference>